<proteinExistence type="inferred from homology"/>
<accession>A0A6A2ZBE7</accession>
<dbReference type="Pfam" id="PF00332">
    <property type="entry name" value="Glyco_hydro_17"/>
    <property type="match status" value="1"/>
</dbReference>
<keyword evidence="5 7" id="KW-0326">Glycosidase</keyword>
<keyword evidence="4 7" id="KW-0378">Hydrolase</keyword>
<evidence type="ECO:0000256" key="3">
    <source>
        <dbReference type="ARBA" id="ARBA00012780"/>
    </source>
</evidence>
<dbReference type="SUPFAM" id="SSF51445">
    <property type="entry name" value="(Trans)glycosidases"/>
    <property type="match status" value="1"/>
</dbReference>
<dbReference type="GO" id="GO:0042973">
    <property type="term" value="F:glucan endo-1,3-beta-D-glucosidase activity"/>
    <property type="evidence" value="ECO:0007669"/>
    <property type="project" value="UniProtKB-EC"/>
</dbReference>
<organism evidence="9 10">
    <name type="scientific">Hibiscus syriacus</name>
    <name type="common">Rose of Sharon</name>
    <dbReference type="NCBI Taxonomy" id="106335"/>
    <lineage>
        <taxon>Eukaryota</taxon>
        <taxon>Viridiplantae</taxon>
        <taxon>Streptophyta</taxon>
        <taxon>Embryophyta</taxon>
        <taxon>Tracheophyta</taxon>
        <taxon>Spermatophyta</taxon>
        <taxon>Magnoliopsida</taxon>
        <taxon>eudicotyledons</taxon>
        <taxon>Gunneridae</taxon>
        <taxon>Pentapetalae</taxon>
        <taxon>rosids</taxon>
        <taxon>malvids</taxon>
        <taxon>Malvales</taxon>
        <taxon>Malvaceae</taxon>
        <taxon>Malvoideae</taxon>
        <taxon>Hibiscus</taxon>
    </lineage>
</organism>
<dbReference type="Proteomes" id="UP000436088">
    <property type="component" value="Unassembled WGS sequence"/>
</dbReference>
<feature type="region of interest" description="Disordered" evidence="8">
    <location>
        <begin position="1"/>
        <end position="32"/>
    </location>
</feature>
<evidence type="ECO:0000256" key="8">
    <source>
        <dbReference type="SAM" id="MobiDB-lite"/>
    </source>
</evidence>
<comment type="caution">
    <text evidence="9">The sequence shown here is derived from an EMBL/GenBank/DDBJ whole genome shotgun (WGS) entry which is preliminary data.</text>
</comment>
<dbReference type="PANTHER" id="PTHR32227">
    <property type="entry name" value="GLUCAN ENDO-1,3-BETA-GLUCOSIDASE BG1-RELATED-RELATED"/>
    <property type="match status" value="1"/>
</dbReference>
<evidence type="ECO:0000256" key="5">
    <source>
        <dbReference type="ARBA" id="ARBA00023295"/>
    </source>
</evidence>
<evidence type="ECO:0000256" key="7">
    <source>
        <dbReference type="RuleBase" id="RU004336"/>
    </source>
</evidence>
<evidence type="ECO:0000313" key="9">
    <source>
        <dbReference type="EMBL" id="KAE8689067.1"/>
    </source>
</evidence>
<evidence type="ECO:0000313" key="10">
    <source>
        <dbReference type="Proteomes" id="UP000436088"/>
    </source>
</evidence>
<evidence type="ECO:0000256" key="6">
    <source>
        <dbReference type="RuleBase" id="RU004335"/>
    </source>
</evidence>
<dbReference type="InterPro" id="IPR044965">
    <property type="entry name" value="Glyco_hydro_17_plant"/>
</dbReference>
<dbReference type="GO" id="GO:0005975">
    <property type="term" value="P:carbohydrate metabolic process"/>
    <property type="evidence" value="ECO:0007669"/>
    <property type="project" value="InterPro"/>
</dbReference>
<keyword evidence="10" id="KW-1185">Reference proteome</keyword>
<dbReference type="AlphaFoldDB" id="A0A6A2ZBE7"/>
<protein>
    <recommendedName>
        <fullName evidence="3">glucan endo-1,3-beta-D-glucosidase</fullName>
        <ecNumber evidence="3">3.2.1.39</ecNumber>
    </recommendedName>
</protein>
<dbReference type="InterPro" id="IPR017853">
    <property type="entry name" value="GH"/>
</dbReference>
<evidence type="ECO:0000256" key="2">
    <source>
        <dbReference type="ARBA" id="ARBA00008773"/>
    </source>
</evidence>
<dbReference type="Gene3D" id="3.20.20.80">
    <property type="entry name" value="Glycosidases"/>
    <property type="match status" value="1"/>
</dbReference>
<comment type="similarity">
    <text evidence="2 6">Belongs to the glycosyl hydrolase 17 family.</text>
</comment>
<evidence type="ECO:0000256" key="4">
    <source>
        <dbReference type="ARBA" id="ARBA00022801"/>
    </source>
</evidence>
<dbReference type="EC" id="3.2.1.39" evidence="3"/>
<dbReference type="PROSITE" id="PS00587">
    <property type="entry name" value="GLYCOSYL_HYDROL_F17"/>
    <property type="match status" value="1"/>
</dbReference>
<feature type="compositionally biased region" description="Basic and acidic residues" evidence="8">
    <location>
        <begin position="10"/>
        <end position="24"/>
    </location>
</feature>
<gene>
    <name evidence="9" type="ORF">F3Y22_tig00110944pilonHSYRG00020</name>
</gene>
<sequence length="310" mass="34370">MHVASKKRLSMKDETFVRPKEDPSSKGLQSTHPLPADIVVRLLKDNGFNKVKLFEADPGALEALGRSGIQVMVGIPTYMLASLAGAVRNAEAWMQQNVSKYISSHGTDIRSVSIGNEPFLQDYRDQSYIRPELQNLMMNIIKFLQDNGGFLTINIYSFLSMQADPSFPKEYAFFNNTANPVVDGSIVHTKVYDANFDTLISALDKKGFGRMPVVIGEVGWPTDGDPGANIENAKRFNQALLDRIVQGQGSPRRRTPPDVYIFSLIDEDHKSTLPANFESIGKSLNTMEASSIHWIWAMDGPSCQPKVSSI</sequence>
<name>A0A6A2ZBE7_HIBSY</name>
<dbReference type="EMBL" id="VEPZ02001174">
    <property type="protein sequence ID" value="KAE8689067.1"/>
    <property type="molecule type" value="Genomic_DNA"/>
</dbReference>
<comment type="catalytic activity">
    <reaction evidence="1">
        <text>Hydrolysis of (1-&gt;3)-beta-D-glucosidic linkages in (1-&gt;3)-beta-D-glucans.</text>
        <dbReference type="EC" id="3.2.1.39"/>
    </reaction>
</comment>
<dbReference type="InterPro" id="IPR000490">
    <property type="entry name" value="Glyco_hydro_17"/>
</dbReference>
<reference evidence="9" key="1">
    <citation type="submission" date="2019-09" db="EMBL/GenBank/DDBJ databases">
        <title>Draft genome information of white flower Hibiscus syriacus.</title>
        <authorList>
            <person name="Kim Y.-M."/>
        </authorList>
    </citation>
    <scope>NUCLEOTIDE SEQUENCE [LARGE SCALE GENOMIC DNA]</scope>
    <source>
        <strain evidence="9">YM2019G1</strain>
    </source>
</reference>
<evidence type="ECO:0000256" key="1">
    <source>
        <dbReference type="ARBA" id="ARBA00000382"/>
    </source>
</evidence>